<dbReference type="PANTHER" id="PTHR21666">
    <property type="entry name" value="PEPTIDASE-RELATED"/>
    <property type="match status" value="1"/>
</dbReference>
<dbReference type="InterPro" id="IPR050570">
    <property type="entry name" value="Cell_wall_metabolism_enzyme"/>
</dbReference>
<evidence type="ECO:0000313" key="3">
    <source>
        <dbReference type="Proteomes" id="UP001628192"/>
    </source>
</evidence>
<dbReference type="CDD" id="cd12797">
    <property type="entry name" value="M23_peptidase"/>
    <property type="match status" value="1"/>
</dbReference>
<dbReference type="EMBL" id="BAAFSG010000001">
    <property type="protein sequence ID" value="GAB1254056.1"/>
    <property type="molecule type" value="Genomic_DNA"/>
</dbReference>
<dbReference type="PANTHER" id="PTHR21666:SF285">
    <property type="entry name" value="M23 FAMILY METALLOPEPTIDASE"/>
    <property type="match status" value="1"/>
</dbReference>
<reference evidence="2 3" key="1">
    <citation type="journal article" date="2025" name="Int. J. Syst. Evol. Microbiol.">
        <title>Desulfovibrio falkowii sp. nov., Porphyromonas miyakawae sp. nov., Mediterraneibacter flintii sp. nov. and Owariibacterium komagatae gen. nov., sp. nov., isolated from human faeces.</title>
        <authorList>
            <person name="Hamaguchi T."/>
            <person name="Ohara M."/>
            <person name="Hisatomi A."/>
            <person name="Sekiguchi K."/>
            <person name="Takeda J.I."/>
            <person name="Ueyama J."/>
            <person name="Ito M."/>
            <person name="Nishiwaki H."/>
            <person name="Ogi T."/>
            <person name="Hirayama M."/>
            <person name="Ohkuma M."/>
            <person name="Sakamoto M."/>
            <person name="Ohno K."/>
        </authorList>
    </citation>
    <scope>NUCLEOTIDE SEQUENCE [LARGE SCALE GENOMIC DNA]</scope>
    <source>
        <strain evidence="2 3">13CB8C</strain>
    </source>
</reference>
<sequence length="347" mass="37238">MKNIFYIHLAYRAFAALLPVLLALVVFSGGPALAAPQISLEAPATVARGDAFLALALSSEAVPAFSFSWMGKKHTVTALPVASAPGAAQRWQAVILLPVPLDARESDLTLGVSLATGQGGGKKSGVAAQVVTQGISLYDKDRPVQKLTVDKKYVNPPAAQMERIKADRELVRKTLAEYTPERLWTLPFDRPVPGGVSSLFGLKRVFNGQPRGLHRGLDLRGTEGTPIVACADGRVALTGDLYFSGNVVYINHGEGVFTAYLHMSKILVAQGQPVRKGEVIGLVGATGRVTGPHLHLSLLVQGVSVDPQPFLAVNPAADAAPRLLRAWLRKTPKQESRLHERQKRQSF</sequence>
<dbReference type="Gene3D" id="2.70.70.10">
    <property type="entry name" value="Glucose Permease (Domain IIA)"/>
    <property type="match status" value="1"/>
</dbReference>
<accession>A0ABQ0E8H1</accession>
<dbReference type="InterPro" id="IPR011055">
    <property type="entry name" value="Dup_hybrid_motif"/>
</dbReference>
<evidence type="ECO:0000313" key="2">
    <source>
        <dbReference type="EMBL" id="GAB1254056.1"/>
    </source>
</evidence>
<dbReference type="RefSeq" id="WP_407844600.1">
    <property type="nucleotide sequence ID" value="NZ_BAAFSG010000001.1"/>
</dbReference>
<dbReference type="SUPFAM" id="SSF51261">
    <property type="entry name" value="Duplicated hybrid motif"/>
    <property type="match status" value="1"/>
</dbReference>
<protein>
    <submittedName>
        <fullName evidence="2">M23 family metallopeptidase</fullName>
    </submittedName>
</protein>
<dbReference type="Pfam" id="PF01551">
    <property type="entry name" value="Peptidase_M23"/>
    <property type="match status" value="1"/>
</dbReference>
<dbReference type="Proteomes" id="UP001628192">
    <property type="component" value="Unassembled WGS sequence"/>
</dbReference>
<keyword evidence="3" id="KW-1185">Reference proteome</keyword>
<comment type="caution">
    <text evidence="2">The sequence shown here is derived from an EMBL/GenBank/DDBJ whole genome shotgun (WGS) entry which is preliminary data.</text>
</comment>
<proteinExistence type="predicted"/>
<evidence type="ECO:0000259" key="1">
    <source>
        <dbReference type="Pfam" id="PF01551"/>
    </source>
</evidence>
<feature type="domain" description="M23ase beta-sheet core" evidence="1">
    <location>
        <begin position="213"/>
        <end position="307"/>
    </location>
</feature>
<organism evidence="2 3">
    <name type="scientific">Desulfovibrio falkowii</name>
    <dbReference type="NCBI Taxonomy" id="3136602"/>
    <lineage>
        <taxon>Bacteria</taxon>
        <taxon>Pseudomonadati</taxon>
        <taxon>Thermodesulfobacteriota</taxon>
        <taxon>Desulfovibrionia</taxon>
        <taxon>Desulfovibrionales</taxon>
        <taxon>Desulfovibrionaceae</taxon>
        <taxon>Desulfovibrio</taxon>
    </lineage>
</organism>
<name>A0ABQ0E8H1_9BACT</name>
<gene>
    <name evidence="2" type="ORF">Defa_15430</name>
</gene>
<dbReference type="InterPro" id="IPR016047">
    <property type="entry name" value="M23ase_b-sheet_dom"/>
</dbReference>